<dbReference type="PANTHER" id="PTHR21377:SF0">
    <property type="entry name" value="PROTEIN FAM210B, MITOCHONDRIAL"/>
    <property type="match status" value="1"/>
</dbReference>
<evidence type="ECO:0000259" key="2">
    <source>
        <dbReference type="Pfam" id="PF06916"/>
    </source>
</evidence>
<reference evidence="3" key="1">
    <citation type="journal article" date="2020" name="Stud. Mycol.">
        <title>101 Dothideomycetes genomes: a test case for predicting lifestyles and emergence of pathogens.</title>
        <authorList>
            <person name="Haridas S."/>
            <person name="Albert R."/>
            <person name="Binder M."/>
            <person name="Bloem J."/>
            <person name="Labutti K."/>
            <person name="Salamov A."/>
            <person name="Andreopoulos B."/>
            <person name="Baker S."/>
            <person name="Barry K."/>
            <person name="Bills G."/>
            <person name="Bluhm B."/>
            <person name="Cannon C."/>
            <person name="Castanera R."/>
            <person name="Culley D."/>
            <person name="Daum C."/>
            <person name="Ezra D."/>
            <person name="Gonzalez J."/>
            <person name="Henrissat B."/>
            <person name="Kuo A."/>
            <person name="Liang C."/>
            <person name="Lipzen A."/>
            <person name="Lutzoni F."/>
            <person name="Magnuson J."/>
            <person name="Mondo S."/>
            <person name="Nolan M."/>
            <person name="Ohm R."/>
            <person name="Pangilinan J."/>
            <person name="Park H.-J."/>
            <person name="Ramirez L."/>
            <person name="Alfaro M."/>
            <person name="Sun H."/>
            <person name="Tritt A."/>
            <person name="Yoshinaga Y."/>
            <person name="Zwiers L.-H."/>
            <person name="Turgeon B."/>
            <person name="Goodwin S."/>
            <person name="Spatafora J."/>
            <person name="Crous P."/>
            <person name="Grigoriev I."/>
        </authorList>
    </citation>
    <scope>NUCLEOTIDE SEQUENCE</scope>
    <source>
        <strain evidence="3">CBS 123094</strain>
    </source>
</reference>
<feature type="region of interest" description="Disordered" evidence="1">
    <location>
        <begin position="76"/>
        <end position="98"/>
    </location>
</feature>
<feature type="domain" description="DUF1279" evidence="2">
    <location>
        <begin position="102"/>
        <end position="235"/>
    </location>
</feature>
<evidence type="ECO:0000256" key="1">
    <source>
        <dbReference type="SAM" id="MobiDB-lite"/>
    </source>
</evidence>
<dbReference type="InterPro" id="IPR045866">
    <property type="entry name" value="FAM210A/B-like"/>
</dbReference>
<dbReference type="PANTHER" id="PTHR21377">
    <property type="entry name" value="PROTEIN FAM210B, MITOCHONDRIAL"/>
    <property type="match status" value="1"/>
</dbReference>
<evidence type="ECO:0000313" key="3">
    <source>
        <dbReference type="EMBL" id="KAF2005006.1"/>
    </source>
</evidence>
<dbReference type="Pfam" id="PF06916">
    <property type="entry name" value="FAM210A-B_dom"/>
    <property type="match status" value="1"/>
</dbReference>
<dbReference type="Proteomes" id="UP000799779">
    <property type="component" value="Unassembled WGS sequence"/>
</dbReference>
<proteinExistence type="predicted"/>
<dbReference type="AlphaFoldDB" id="A0A6A5X273"/>
<name>A0A6A5X273_9PLEO</name>
<protein>
    <recommendedName>
        <fullName evidence="2">DUF1279 domain-containing protein</fullName>
    </recommendedName>
</protein>
<dbReference type="EMBL" id="ML977565">
    <property type="protein sequence ID" value="KAF2005006.1"/>
    <property type="molecule type" value="Genomic_DNA"/>
</dbReference>
<keyword evidence="4" id="KW-1185">Reference proteome</keyword>
<dbReference type="InterPro" id="IPR009688">
    <property type="entry name" value="FAM210A/B-like_dom"/>
</dbReference>
<organism evidence="3 4">
    <name type="scientific">Amniculicola lignicola CBS 123094</name>
    <dbReference type="NCBI Taxonomy" id="1392246"/>
    <lineage>
        <taxon>Eukaryota</taxon>
        <taxon>Fungi</taxon>
        <taxon>Dikarya</taxon>
        <taxon>Ascomycota</taxon>
        <taxon>Pezizomycotina</taxon>
        <taxon>Dothideomycetes</taxon>
        <taxon>Pleosporomycetidae</taxon>
        <taxon>Pleosporales</taxon>
        <taxon>Amniculicolaceae</taxon>
        <taxon>Amniculicola</taxon>
    </lineage>
</organism>
<dbReference type="OrthoDB" id="426386at2759"/>
<gene>
    <name evidence="3" type="ORF">P154DRAFT_571746</name>
</gene>
<dbReference type="GO" id="GO:0005739">
    <property type="term" value="C:mitochondrion"/>
    <property type="evidence" value="ECO:0007669"/>
    <property type="project" value="TreeGrafter"/>
</dbReference>
<evidence type="ECO:0000313" key="4">
    <source>
        <dbReference type="Proteomes" id="UP000799779"/>
    </source>
</evidence>
<sequence>MQSSRLWSRQVGIQSALSRPSTARHHAPAVRSFFTSTQAPARSTTRFAAASNGQSQFCRYGQSILSRRFRSFRFKSDKASPSHAPNPTPHLGSPEPPLSLSQRLKKLSKEYGWTAVGVYFALSALDFPFCFLAVRTIGTDKIGHYEHVAMEAFWNAVRIVFPDLAKQQKTPAADVSDVAQATGRDGDLGWSGEVEAAETANKGAEASIWTQLALAYAIHKSFIFIRIPLTAAILPKVVKTLRKWGYDIGKKKPKSS</sequence>
<accession>A0A6A5X273</accession>